<dbReference type="InterPro" id="IPR054595">
    <property type="entry name" value="DBL_C"/>
</dbReference>
<evidence type="ECO:0000313" key="5">
    <source>
        <dbReference type="EMBL" id="EUT86865.1"/>
    </source>
</evidence>
<dbReference type="InterPro" id="IPR029210">
    <property type="entry name" value="PfEMP1_NTS"/>
</dbReference>
<name>W7FRE0_PLAFA</name>
<evidence type="ECO:0000256" key="1">
    <source>
        <dbReference type="SAM" id="MobiDB-lite"/>
    </source>
</evidence>
<dbReference type="Proteomes" id="UP000030666">
    <property type="component" value="Unassembled WGS sequence"/>
</dbReference>
<dbReference type="InterPro" id="IPR008602">
    <property type="entry name" value="Duffy-antigen-binding"/>
</dbReference>
<feature type="non-terminal residue" evidence="5">
    <location>
        <position position="564"/>
    </location>
</feature>
<feature type="domain" description="Duffy-binding-like" evidence="4">
    <location>
        <begin position="305"/>
        <end position="468"/>
    </location>
</feature>
<dbReference type="InterPro" id="IPR042202">
    <property type="entry name" value="Duffy-ag-bd_sf"/>
</dbReference>
<dbReference type="Pfam" id="PF15447">
    <property type="entry name" value="NTS"/>
    <property type="match status" value="1"/>
</dbReference>
<feature type="domain" description="Duffy-antigen binding" evidence="2">
    <location>
        <begin position="110"/>
        <end position="301"/>
    </location>
</feature>
<dbReference type="GO" id="GO:0046789">
    <property type="term" value="F:host cell surface receptor binding"/>
    <property type="evidence" value="ECO:0007669"/>
    <property type="project" value="InterPro"/>
</dbReference>
<dbReference type="Pfam" id="PF05424">
    <property type="entry name" value="Duffy_binding"/>
    <property type="match status" value="1"/>
</dbReference>
<sequence>MAPIGGGGTKDEDAKNMFDRIGQQVHDQVKTESNGFKDELKGNLQYAKGSGELASSNETCTLVEEYYKHPNGGGNRYPCRKSGEDVKRFSDKRGAQCDKKKIKDSDSNGDACAPFRRLNLCNKNMEKIATSMTTHKLLAEVCMAAYYEGDSIKTHYTPHQVTYSDSAAELCTVLARSFADIGDIVRGKDLFYGNKQEKEKRDELETNLKKIFEKIHNNLNNPKAKTHYEDKDPEKNFFKLREDWWTANRATVWEALTCKADDSNRYFRPTCGGGKTPTQGKCRCNDNQVPTYFDYVPQYLRWFEEWAEDFCRKRKHKLKDAIDKCRGTDSSGNDKYCSGNGYDCEKTKRGRNIYRWDYKCTGCFLSCSRFVNWIDNQRKQFDKQKNKYADEITRGGSTSRKKRDASNNYEGYEKKFYKELRKKDDNVETFLEKLSNEGICKSELKVGNETADAADFTNVNTGKTFYRTTYCEACPLCGVQKKNNGSGGNTEWEKKDDMNQCPHINLYKPKGDEVGTTINFLYSGEGKEEIKQKIDDFCAKTQNGSDGGSGGSNSNSKELYQDWQ</sequence>
<proteinExistence type="predicted"/>
<reference evidence="5" key="1">
    <citation type="submission" date="2013-02" db="EMBL/GenBank/DDBJ databases">
        <title>The Genome Sequence of Plasmodium falciparum Santa Lucia.</title>
        <authorList>
            <consortium name="The Broad Institute Genome Sequencing Platform"/>
            <consortium name="The Broad Institute Genome Sequencing Center for Infectious Disease"/>
            <person name="Neafsey D."/>
            <person name="Cheeseman I."/>
            <person name="Volkman S."/>
            <person name="Adams J."/>
            <person name="Walker B."/>
            <person name="Young S.K."/>
            <person name="Zeng Q."/>
            <person name="Gargeya S."/>
            <person name="Fitzgerald M."/>
            <person name="Haas B."/>
            <person name="Abouelleil A."/>
            <person name="Alvarado L."/>
            <person name="Arachchi H.M."/>
            <person name="Berlin A.M."/>
            <person name="Chapman S.B."/>
            <person name="Dewar J."/>
            <person name="Goldberg J."/>
            <person name="Griggs A."/>
            <person name="Gujja S."/>
            <person name="Hansen M."/>
            <person name="Howarth C."/>
            <person name="Imamovic A."/>
            <person name="Larimer J."/>
            <person name="McCowan C."/>
            <person name="Murphy C."/>
            <person name="Neiman D."/>
            <person name="Pearson M."/>
            <person name="Priest M."/>
            <person name="Roberts A."/>
            <person name="Saif S."/>
            <person name="Shea T."/>
            <person name="Sisk P."/>
            <person name="Sykes S."/>
            <person name="Wortman J."/>
            <person name="Nusbaum C."/>
            <person name="Birren B."/>
        </authorList>
    </citation>
    <scope>NUCLEOTIDE SEQUENCE [LARGE SCALE GENOMIC DNA]</scope>
    <source>
        <strain evidence="5">Santa Lucia</strain>
    </source>
</reference>
<dbReference type="GO" id="GO:0016020">
    <property type="term" value="C:membrane"/>
    <property type="evidence" value="ECO:0007669"/>
    <property type="project" value="InterPro"/>
</dbReference>
<dbReference type="AlphaFoldDB" id="W7FRE0"/>
<protein>
    <submittedName>
        <fullName evidence="5">Uncharacterized protein</fullName>
    </submittedName>
</protein>
<feature type="region of interest" description="Disordered" evidence="1">
    <location>
        <begin position="541"/>
        <end position="564"/>
    </location>
</feature>
<dbReference type="OrthoDB" id="10572144at2759"/>
<gene>
    <name evidence="5" type="ORF">PFAG_02234</name>
</gene>
<dbReference type="SUPFAM" id="SSF140924">
    <property type="entry name" value="Duffy binding domain-like"/>
    <property type="match status" value="2"/>
</dbReference>
<dbReference type="Pfam" id="PF22672">
    <property type="entry name" value="DBL_C"/>
    <property type="match status" value="1"/>
</dbReference>
<organism evidence="5">
    <name type="scientific">Plasmodium falciparum Santa Lucia</name>
    <dbReference type="NCBI Taxonomy" id="478859"/>
    <lineage>
        <taxon>Eukaryota</taxon>
        <taxon>Sar</taxon>
        <taxon>Alveolata</taxon>
        <taxon>Apicomplexa</taxon>
        <taxon>Aconoidasida</taxon>
        <taxon>Haemosporida</taxon>
        <taxon>Plasmodiidae</taxon>
        <taxon>Plasmodium</taxon>
        <taxon>Plasmodium (Laverania)</taxon>
    </lineage>
</organism>
<dbReference type="EMBL" id="KI928778">
    <property type="protein sequence ID" value="EUT86865.1"/>
    <property type="molecule type" value="Genomic_DNA"/>
</dbReference>
<dbReference type="FunFam" id="1.20.58.830:FF:000003">
    <property type="entry name" value="Erythrocyte membrane protein 1, PfEMP1"/>
    <property type="match status" value="1"/>
</dbReference>
<accession>W7FRE0</accession>
<feature type="domain" description="Plasmodium falciparum erythrocyte membrane protein-1 N-terminal segment" evidence="3">
    <location>
        <begin position="13"/>
        <end position="48"/>
    </location>
</feature>
<dbReference type="Gene3D" id="1.20.1310.20">
    <property type="entry name" value="Duffy-antigen binding domain"/>
    <property type="match status" value="1"/>
</dbReference>
<dbReference type="FunFam" id="1.20.1310.20:FF:000001">
    <property type="entry name" value="Erythrocyte membrane protein 1, PfEMP1"/>
    <property type="match status" value="1"/>
</dbReference>
<dbReference type="Gene3D" id="1.20.58.830">
    <property type="match status" value="1"/>
</dbReference>
<evidence type="ECO:0000259" key="3">
    <source>
        <dbReference type="Pfam" id="PF15447"/>
    </source>
</evidence>
<evidence type="ECO:0000259" key="2">
    <source>
        <dbReference type="Pfam" id="PF05424"/>
    </source>
</evidence>
<evidence type="ECO:0000259" key="4">
    <source>
        <dbReference type="Pfam" id="PF22672"/>
    </source>
</evidence>